<proteinExistence type="predicted"/>
<accession>A0A1H7R571</accession>
<dbReference type="AlphaFoldDB" id="A0A1H7R571"/>
<dbReference type="Proteomes" id="UP000198990">
    <property type="component" value="Unassembled WGS sequence"/>
</dbReference>
<name>A0A1H7R571_9FLAO</name>
<protein>
    <submittedName>
        <fullName evidence="1">Uncharacterized protein</fullName>
    </submittedName>
</protein>
<gene>
    <name evidence="1" type="ORF">SAMN04488008_104180</name>
</gene>
<dbReference type="EMBL" id="FNZN01000004">
    <property type="protein sequence ID" value="SEL55381.1"/>
    <property type="molecule type" value="Genomic_DNA"/>
</dbReference>
<reference evidence="2" key="1">
    <citation type="submission" date="2016-10" db="EMBL/GenBank/DDBJ databases">
        <authorList>
            <person name="Varghese N."/>
            <person name="Submissions S."/>
        </authorList>
    </citation>
    <scope>NUCLEOTIDE SEQUENCE [LARGE SCALE GENOMIC DNA]</scope>
    <source>
        <strain evidence="2">DSM 16471</strain>
    </source>
</reference>
<organism evidence="1 2">
    <name type="scientific">Maribacter orientalis</name>
    <dbReference type="NCBI Taxonomy" id="228957"/>
    <lineage>
        <taxon>Bacteria</taxon>
        <taxon>Pseudomonadati</taxon>
        <taxon>Bacteroidota</taxon>
        <taxon>Flavobacteriia</taxon>
        <taxon>Flavobacteriales</taxon>
        <taxon>Flavobacteriaceae</taxon>
        <taxon>Maribacter</taxon>
    </lineage>
</organism>
<evidence type="ECO:0000313" key="2">
    <source>
        <dbReference type="Proteomes" id="UP000198990"/>
    </source>
</evidence>
<evidence type="ECO:0000313" key="1">
    <source>
        <dbReference type="EMBL" id="SEL55381.1"/>
    </source>
</evidence>
<keyword evidence="2" id="KW-1185">Reference proteome</keyword>
<sequence length="42" mass="4783">MKSVENIKRCLGYFEAASQNEIYEISNFNVTSTELILEAITI</sequence>